<dbReference type="AlphaFoldDB" id="A0A2M3ZWF0"/>
<accession>A0A2M3ZWF0</accession>
<feature type="signal peptide" evidence="1">
    <location>
        <begin position="1"/>
        <end position="31"/>
    </location>
</feature>
<evidence type="ECO:0000313" key="2">
    <source>
        <dbReference type="EMBL" id="MBW32841.1"/>
    </source>
</evidence>
<keyword evidence="1" id="KW-0732">Signal</keyword>
<protein>
    <submittedName>
        <fullName evidence="2">Putative secreted peptide</fullName>
    </submittedName>
</protein>
<organism evidence="2">
    <name type="scientific">Anopheles braziliensis</name>
    <dbReference type="NCBI Taxonomy" id="58242"/>
    <lineage>
        <taxon>Eukaryota</taxon>
        <taxon>Metazoa</taxon>
        <taxon>Ecdysozoa</taxon>
        <taxon>Arthropoda</taxon>
        <taxon>Hexapoda</taxon>
        <taxon>Insecta</taxon>
        <taxon>Pterygota</taxon>
        <taxon>Neoptera</taxon>
        <taxon>Endopterygota</taxon>
        <taxon>Diptera</taxon>
        <taxon>Nematocera</taxon>
        <taxon>Culicoidea</taxon>
        <taxon>Culicidae</taxon>
        <taxon>Anophelinae</taxon>
        <taxon>Anopheles</taxon>
    </lineage>
</organism>
<proteinExistence type="predicted"/>
<sequence length="84" mass="9259">MHCPQGSTVRDRVALLLLTSASTMLLRGSQATASSFPSPVVLGSMGSRRRSSESSMKRSFWKKRRITFSSLHRGSLSSRWAITS</sequence>
<dbReference type="EMBL" id="GGFM01012090">
    <property type="protein sequence ID" value="MBW32841.1"/>
    <property type="molecule type" value="Transcribed_RNA"/>
</dbReference>
<reference evidence="2" key="1">
    <citation type="submission" date="2018-01" db="EMBL/GenBank/DDBJ databases">
        <title>An insight into the sialome of Amazonian anophelines.</title>
        <authorList>
            <person name="Ribeiro J.M."/>
            <person name="Scarpassa V."/>
            <person name="Calvo E."/>
        </authorList>
    </citation>
    <scope>NUCLEOTIDE SEQUENCE</scope>
    <source>
        <tissue evidence="2">Salivary glands</tissue>
    </source>
</reference>
<feature type="chain" id="PRO_5014831051" evidence="1">
    <location>
        <begin position="32"/>
        <end position="84"/>
    </location>
</feature>
<name>A0A2M3ZWF0_9DIPT</name>
<evidence type="ECO:0000256" key="1">
    <source>
        <dbReference type="SAM" id="SignalP"/>
    </source>
</evidence>